<feature type="signal peptide" evidence="2">
    <location>
        <begin position="1"/>
        <end position="25"/>
    </location>
</feature>
<evidence type="ECO:0008006" key="5">
    <source>
        <dbReference type="Google" id="ProtNLM"/>
    </source>
</evidence>
<dbReference type="AlphaFoldDB" id="A0A4Q4KM68"/>
<evidence type="ECO:0000256" key="2">
    <source>
        <dbReference type="SAM" id="SignalP"/>
    </source>
</evidence>
<feature type="region of interest" description="Disordered" evidence="1">
    <location>
        <begin position="46"/>
        <end position="83"/>
    </location>
</feature>
<evidence type="ECO:0000313" key="4">
    <source>
        <dbReference type="Proteomes" id="UP000293952"/>
    </source>
</evidence>
<reference evidence="3 4" key="1">
    <citation type="submission" date="2019-02" db="EMBL/GenBank/DDBJ databases">
        <title>Genome sequence of the sea-ice species Brumimicrobium glaciale.</title>
        <authorList>
            <person name="Bowman J.P."/>
        </authorList>
    </citation>
    <scope>NUCLEOTIDE SEQUENCE [LARGE SCALE GENOMIC DNA]</scope>
    <source>
        <strain evidence="3 4">IC156</strain>
    </source>
</reference>
<accession>A0A4Q4KM68</accession>
<gene>
    <name evidence="3" type="ORF">ERX46_13080</name>
</gene>
<name>A0A4Q4KM68_9FLAO</name>
<protein>
    <recommendedName>
        <fullName evidence="5">Low-complexity protein</fullName>
    </recommendedName>
</protein>
<evidence type="ECO:0000313" key="3">
    <source>
        <dbReference type="EMBL" id="RYM32979.1"/>
    </source>
</evidence>
<keyword evidence="2" id="KW-0732">Signal</keyword>
<dbReference type="Proteomes" id="UP000293952">
    <property type="component" value="Unassembled WGS sequence"/>
</dbReference>
<dbReference type="OrthoDB" id="1467945at2"/>
<evidence type="ECO:0000256" key="1">
    <source>
        <dbReference type="SAM" id="MobiDB-lite"/>
    </source>
</evidence>
<dbReference type="RefSeq" id="WP_130094316.1">
    <property type="nucleotide sequence ID" value="NZ_SETE01000005.1"/>
</dbReference>
<keyword evidence="4" id="KW-1185">Reference proteome</keyword>
<dbReference type="EMBL" id="SETE01000005">
    <property type="protein sequence ID" value="RYM32979.1"/>
    <property type="molecule type" value="Genomic_DNA"/>
</dbReference>
<feature type="chain" id="PRO_5020482804" description="Low-complexity protein" evidence="2">
    <location>
        <begin position="26"/>
        <end position="83"/>
    </location>
</feature>
<organism evidence="3 4">
    <name type="scientific">Brumimicrobium glaciale</name>
    <dbReference type="NCBI Taxonomy" id="200475"/>
    <lineage>
        <taxon>Bacteria</taxon>
        <taxon>Pseudomonadati</taxon>
        <taxon>Bacteroidota</taxon>
        <taxon>Flavobacteriia</taxon>
        <taxon>Flavobacteriales</taxon>
        <taxon>Crocinitomicaceae</taxon>
        <taxon>Brumimicrobium</taxon>
    </lineage>
</organism>
<comment type="caution">
    <text evidence="3">The sequence shown here is derived from an EMBL/GenBank/DDBJ whole genome shotgun (WGS) entry which is preliminary data.</text>
</comment>
<sequence length="83" mass="8968">MKKGLMVLTMGLFFGTIGYTSTATAGEPVKTEKKDCKEDCKKDCCKDKKSEAKTEGKTTEAKSCASKEGKKACCSKGKTEKKD</sequence>
<proteinExistence type="predicted"/>